<dbReference type="GO" id="GO:0071949">
    <property type="term" value="F:FAD binding"/>
    <property type="evidence" value="ECO:0007669"/>
    <property type="project" value="InterPro"/>
</dbReference>
<dbReference type="InterPro" id="IPR002938">
    <property type="entry name" value="FAD-bd"/>
</dbReference>
<reference evidence="8" key="2">
    <citation type="submission" date="2020-04" db="EMBL/GenBank/DDBJ databases">
        <authorList>
            <consortium name="NCBI Genome Project"/>
        </authorList>
    </citation>
    <scope>NUCLEOTIDE SEQUENCE</scope>
    <source>
        <strain evidence="8">CBS 342.82</strain>
    </source>
</reference>
<dbReference type="Pfam" id="PF01494">
    <property type="entry name" value="FAD_binding_3"/>
    <property type="match status" value="1"/>
</dbReference>
<dbReference type="Gene3D" id="3.50.50.60">
    <property type="entry name" value="FAD/NAD(P)-binding domain"/>
    <property type="match status" value="1"/>
</dbReference>
<keyword evidence="3" id="KW-0560">Oxidoreductase</keyword>
<reference evidence="8" key="1">
    <citation type="submission" date="2020-01" db="EMBL/GenBank/DDBJ databases">
        <authorList>
            <consortium name="DOE Joint Genome Institute"/>
            <person name="Haridas S."/>
            <person name="Albert R."/>
            <person name="Binder M."/>
            <person name="Bloem J."/>
            <person name="Labutti K."/>
            <person name="Salamov A."/>
            <person name="Andreopoulos B."/>
            <person name="Baker S.E."/>
            <person name="Barry K."/>
            <person name="Bills G."/>
            <person name="Bluhm B.H."/>
            <person name="Cannon C."/>
            <person name="Castanera R."/>
            <person name="Culley D.E."/>
            <person name="Daum C."/>
            <person name="Ezra D."/>
            <person name="Gonzalez J.B."/>
            <person name="Henrissat B."/>
            <person name="Kuo A."/>
            <person name="Liang C."/>
            <person name="Lipzen A."/>
            <person name="Lutzoni F."/>
            <person name="Magnuson J."/>
            <person name="Mondo S."/>
            <person name="Nolan M."/>
            <person name="Ohm R."/>
            <person name="Pangilinan J."/>
            <person name="Park H.-J."/>
            <person name="Ramirez L."/>
            <person name="Alfaro M."/>
            <person name="Sun H."/>
            <person name="Tritt A."/>
            <person name="Yoshinaga Y."/>
            <person name="Zwiers L.-H."/>
            <person name="Turgeon B.G."/>
            <person name="Goodwin S.B."/>
            <person name="Spatafora J.W."/>
            <person name="Crous P.W."/>
            <person name="Grigoriev I.V."/>
        </authorList>
    </citation>
    <scope>NUCLEOTIDE SEQUENCE</scope>
    <source>
        <strain evidence="8">CBS 342.82</strain>
    </source>
</reference>
<dbReference type="SUPFAM" id="SSF51905">
    <property type="entry name" value="FAD/NAD(P)-binding domain"/>
    <property type="match status" value="1"/>
</dbReference>
<keyword evidence="5" id="KW-0472">Membrane</keyword>
<dbReference type="AlphaFoldDB" id="A0A6J3M1C6"/>
<dbReference type="OrthoDB" id="655030at2759"/>
<accession>A0A6J3M1C6</accession>
<keyword evidence="1" id="KW-0285">Flavoprotein</keyword>
<name>A0A6J3M1C6_9PEZI</name>
<sequence length="523" mass="57350">MSKSVLSCQNYYRALSKLPETQLRFFNSPHSNFFLAQIPDLQKFIRPKMINKDILIVGCGVAGPVLATWLLKSSPEYNITIVERGKSTESYGQNIDIRGAGATIIRKMGLDTAVRAHITGEEGARFVDENDRVAAEFPADKTGKVQTGTSDLEILRGRLASLCFGRCKSYSAELQQTNQSSGVNFIFNETLSNITQDESKVHVKFSNSGEERSYDLLVGADGILSTTRKMVFGAENDVERVHQTGMYGAFFSMPHGGNDSLWRRWFHAPGRRGIMIRPGETPERSTVFMYVVSDDDKRYPEAARLGHKGVEKQKALLEDLFKDAGWECDRVISEMHDAKDFYYNMVAQIKMPHWTNGRVALLGDAGYCPSPISGMGTTLAITGAYNLAGALRANPASHSDAFAAYETTIRPNVEKAQKLLPGFPHIFNPETETGIHVMESILGFMDGAQKLGQKLGRGLFYFGGPPANEVPVEDYGLGDLEEWNEASSSGGREVKAELNVVSETAASHSTAAPPAVQPVQAAA</sequence>
<evidence type="ECO:0000256" key="4">
    <source>
        <dbReference type="SAM" id="MobiDB-lite"/>
    </source>
</evidence>
<evidence type="ECO:0000256" key="5">
    <source>
        <dbReference type="SAM" id="Phobius"/>
    </source>
</evidence>
<evidence type="ECO:0000313" key="8">
    <source>
        <dbReference type="RefSeq" id="XP_033458340.1"/>
    </source>
</evidence>
<feature type="domain" description="FAD-binding" evidence="6">
    <location>
        <begin position="53"/>
        <end position="411"/>
    </location>
</feature>
<dbReference type="InterPro" id="IPR036188">
    <property type="entry name" value="FAD/NAD-bd_sf"/>
</dbReference>
<feature type="compositionally biased region" description="Low complexity" evidence="4">
    <location>
        <begin position="504"/>
        <end position="523"/>
    </location>
</feature>
<evidence type="ECO:0000313" key="7">
    <source>
        <dbReference type="Proteomes" id="UP000504637"/>
    </source>
</evidence>
<feature type="transmembrane region" description="Helical" evidence="5">
    <location>
        <begin position="54"/>
        <end position="71"/>
    </location>
</feature>
<evidence type="ECO:0000259" key="6">
    <source>
        <dbReference type="Pfam" id="PF01494"/>
    </source>
</evidence>
<keyword evidence="5" id="KW-0812">Transmembrane</keyword>
<dbReference type="Proteomes" id="UP000504637">
    <property type="component" value="Unplaced"/>
</dbReference>
<dbReference type="RefSeq" id="XP_033458340.1">
    <property type="nucleotide sequence ID" value="XM_033605351.1"/>
</dbReference>
<keyword evidence="2" id="KW-0274">FAD</keyword>
<dbReference type="InterPro" id="IPR051704">
    <property type="entry name" value="FAD_aromatic-hydroxylase"/>
</dbReference>
<evidence type="ECO:0000256" key="1">
    <source>
        <dbReference type="ARBA" id="ARBA00022630"/>
    </source>
</evidence>
<feature type="region of interest" description="Disordered" evidence="4">
    <location>
        <begin position="503"/>
        <end position="523"/>
    </location>
</feature>
<keyword evidence="7" id="KW-1185">Reference proteome</keyword>
<organism evidence="8">
    <name type="scientific">Dissoconium aciculare CBS 342.82</name>
    <dbReference type="NCBI Taxonomy" id="1314786"/>
    <lineage>
        <taxon>Eukaryota</taxon>
        <taxon>Fungi</taxon>
        <taxon>Dikarya</taxon>
        <taxon>Ascomycota</taxon>
        <taxon>Pezizomycotina</taxon>
        <taxon>Dothideomycetes</taxon>
        <taxon>Dothideomycetidae</taxon>
        <taxon>Mycosphaerellales</taxon>
        <taxon>Dissoconiaceae</taxon>
        <taxon>Dissoconium</taxon>
    </lineage>
</organism>
<dbReference type="PANTHER" id="PTHR46865:SF2">
    <property type="entry name" value="MONOOXYGENASE"/>
    <property type="match status" value="1"/>
</dbReference>
<reference evidence="8" key="3">
    <citation type="submission" date="2025-08" db="UniProtKB">
        <authorList>
            <consortium name="RefSeq"/>
        </authorList>
    </citation>
    <scope>IDENTIFICATION</scope>
    <source>
        <strain evidence="8">CBS 342.82</strain>
    </source>
</reference>
<dbReference type="PANTHER" id="PTHR46865">
    <property type="entry name" value="OXIDOREDUCTASE-RELATED"/>
    <property type="match status" value="1"/>
</dbReference>
<dbReference type="GO" id="GO:0016491">
    <property type="term" value="F:oxidoreductase activity"/>
    <property type="evidence" value="ECO:0007669"/>
    <property type="project" value="UniProtKB-KW"/>
</dbReference>
<dbReference type="Gene3D" id="3.30.9.10">
    <property type="entry name" value="D-Amino Acid Oxidase, subunit A, domain 2"/>
    <property type="match status" value="1"/>
</dbReference>
<dbReference type="PRINTS" id="PR00420">
    <property type="entry name" value="RNGMNOXGNASE"/>
</dbReference>
<gene>
    <name evidence="8" type="ORF">K489DRAFT_382355</name>
</gene>
<keyword evidence="5" id="KW-1133">Transmembrane helix</keyword>
<evidence type="ECO:0000256" key="2">
    <source>
        <dbReference type="ARBA" id="ARBA00022827"/>
    </source>
</evidence>
<evidence type="ECO:0000256" key="3">
    <source>
        <dbReference type="ARBA" id="ARBA00023002"/>
    </source>
</evidence>
<proteinExistence type="predicted"/>
<protein>
    <submittedName>
        <fullName evidence="8">FAD/NAD(P)-binding domain-containing protein</fullName>
    </submittedName>
</protein>
<dbReference type="GeneID" id="54363151"/>